<proteinExistence type="predicted"/>
<comment type="caution">
    <text evidence="1">The sequence shown here is derived from an EMBL/GenBank/DDBJ whole genome shotgun (WGS) entry which is preliminary data.</text>
</comment>
<evidence type="ECO:0000313" key="2">
    <source>
        <dbReference type="Proteomes" id="UP001230649"/>
    </source>
</evidence>
<sequence length="150" mass="17418">MSAMQAPEPSLSDWKQIRHSYWQMVMTIRTAMQHVETEGPLLVLEDRSRGLLRDIHAEWVSLQDILGKKETWDDIRERGILLPHSLRSQYDQLDLLYEQLTEGISKVSGLDNSQHRQIRKFLMKAGKLARKLDSVIGDRKDEYDDADAVD</sequence>
<name>A0ACC2VKU5_9TREE</name>
<dbReference type="Proteomes" id="UP001230649">
    <property type="component" value="Unassembled WGS sequence"/>
</dbReference>
<keyword evidence="2" id="KW-1185">Reference proteome</keyword>
<protein>
    <submittedName>
        <fullName evidence="1">Uncharacterized protein</fullName>
    </submittedName>
</protein>
<gene>
    <name evidence="1" type="ORF">QFC20_005625</name>
</gene>
<accession>A0ACC2VKU5</accession>
<dbReference type="EMBL" id="JASBWS010000081">
    <property type="protein sequence ID" value="KAJ9099693.1"/>
    <property type="molecule type" value="Genomic_DNA"/>
</dbReference>
<evidence type="ECO:0000313" key="1">
    <source>
        <dbReference type="EMBL" id="KAJ9099693.1"/>
    </source>
</evidence>
<organism evidence="1 2">
    <name type="scientific">Naganishia adeliensis</name>
    <dbReference type="NCBI Taxonomy" id="92952"/>
    <lineage>
        <taxon>Eukaryota</taxon>
        <taxon>Fungi</taxon>
        <taxon>Dikarya</taxon>
        <taxon>Basidiomycota</taxon>
        <taxon>Agaricomycotina</taxon>
        <taxon>Tremellomycetes</taxon>
        <taxon>Filobasidiales</taxon>
        <taxon>Filobasidiaceae</taxon>
        <taxon>Naganishia</taxon>
    </lineage>
</organism>
<reference evidence="1" key="1">
    <citation type="submission" date="2023-04" db="EMBL/GenBank/DDBJ databases">
        <title>Draft Genome sequencing of Naganishia species isolated from polar environments using Oxford Nanopore Technology.</title>
        <authorList>
            <person name="Leo P."/>
            <person name="Venkateswaran K."/>
        </authorList>
    </citation>
    <scope>NUCLEOTIDE SEQUENCE</scope>
    <source>
        <strain evidence="1">MNA-CCFEE 5262</strain>
    </source>
</reference>